<keyword evidence="3" id="KW-1185">Reference proteome</keyword>
<feature type="region of interest" description="Disordered" evidence="1">
    <location>
        <begin position="77"/>
        <end position="98"/>
    </location>
</feature>
<gene>
    <name evidence="2" type="ORF">PBRASI_LOCUS7563</name>
</gene>
<protein>
    <submittedName>
        <fullName evidence="2">11250_t:CDS:1</fullName>
    </submittedName>
</protein>
<sequence length="413" mass="46715">MSANVSRLLAFENAALICRHKKPGILTLMAGNGAILTLARNWEREHGKVASGTSALVNVYGDLQNSSINGNVTNISTAKRNKRSSKVERDEEESSSSTRMMLREIKRVCYTEAETDSDSFEEEPKRASSHSESPQPVPRTPPQRPLDLSLLMTTPNKRPRRKEVQQYSEDICVICAFDKPISELTLEIGEDLAKELCTIRDINPKVWTSDLENYIDTALKNVGKKFKAAVLVEVPDELFRLYCEKKSCEPKNRGTQIYYKSNFIDHEATFLDIELDWIESHARSAKLMKSATNSGIVKVDSKATRYYDGLDIWHMEVAGGPYNTTDIHTIGTRITLYSLNMLPDGRFLSAELATALIPFSFNGRHQYKAIFRMMAIFHDELSKQEELINGSVLRSKEVTVRHVLKIPEGMFDE</sequence>
<evidence type="ECO:0000256" key="1">
    <source>
        <dbReference type="SAM" id="MobiDB-lite"/>
    </source>
</evidence>
<proteinExistence type="predicted"/>
<dbReference type="Proteomes" id="UP000789739">
    <property type="component" value="Unassembled WGS sequence"/>
</dbReference>
<feature type="region of interest" description="Disordered" evidence="1">
    <location>
        <begin position="112"/>
        <end position="163"/>
    </location>
</feature>
<evidence type="ECO:0000313" key="2">
    <source>
        <dbReference type="EMBL" id="CAG8599562.1"/>
    </source>
</evidence>
<feature type="compositionally biased region" description="Pro residues" evidence="1">
    <location>
        <begin position="135"/>
        <end position="144"/>
    </location>
</feature>
<reference evidence="2" key="1">
    <citation type="submission" date="2021-06" db="EMBL/GenBank/DDBJ databases">
        <authorList>
            <person name="Kallberg Y."/>
            <person name="Tangrot J."/>
            <person name="Rosling A."/>
        </authorList>
    </citation>
    <scope>NUCLEOTIDE SEQUENCE</scope>
    <source>
        <strain evidence="2">BR232B</strain>
    </source>
</reference>
<dbReference type="AlphaFoldDB" id="A0A9N9CFH7"/>
<accession>A0A9N9CFH7</accession>
<organism evidence="2 3">
    <name type="scientific">Paraglomus brasilianum</name>
    <dbReference type="NCBI Taxonomy" id="144538"/>
    <lineage>
        <taxon>Eukaryota</taxon>
        <taxon>Fungi</taxon>
        <taxon>Fungi incertae sedis</taxon>
        <taxon>Mucoromycota</taxon>
        <taxon>Glomeromycotina</taxon>
        <taxon>Glomeromycetes</taxon>
        <taxon>Paraglomerales</taxon>
        <taxon>Paraglomeraceae</taxon>
        <taxon>Paraglomus</taxon>
    </lineage>
</organism>
<evidence type="ECO:0000313" key="3">
    <source>
        <dbReference type="Proteomes" id="UP000789739"/>
    </source>
</evidence>
<name>A0A9N9CFH7_9GLOM</name>
<comment type="caution">
    <text evidence="2">The sequence shown here is derived from an EMBL/GenBank/DDBJ whole genome shotgun (WGS) entry which is preliminary data.</text>
</comment>
<dbReference type="EMBL" id="CAJVPI010001188">
    <property type="protein sequence ID" value="CAG8599562.1"/>
    <property type="molecule type" value="Genomic_DNA"/>
</dbReference>
<dbReference type="OrthoDB" id="2305365at2759"/>